<dbReference type="InterPro" id="IPR050905">
    <property type="entry name" value="Plant_NBS-LRR"/>
</dbReference>
<keyword evidence="2" id="KW-0547">Nucleotide-binding</keyword>
<evidence type="ECO:0000313" key="7">
    <source>
        <dbReference type="EMBL" id="TXG49631.1"/>
    </source>
</evidence>
<dbReference type="GO" id="GO:0043531">
    <property type="term" value="F:ADP binding"/>
    <property type="evidence" value="ECO:0007669"/>
    <property type="project" value="InterPro"/>
</dbReference>
<keyword evidence="5" id="KW-0175">Coiled coil</keyword>
<dbReference type="InterPro" id="IPR057135">
    <property type="entry name" value="At4g27190-like_LRR"/>
</dbReference>
<comment type="caution">
    <text evidence="7">The sequence shown here is derived from an EMBL/GenBank/DDBJ whole genome shotgun (WGS) entry which is preliminary data.</text>
</comment>
<evidence type="ECO:0000256" key="4">
    <source>
        <dbReference type="ARBA" id="ARBA00022840"/>
    </source>
</evidence>
<proteinExistence type="inferred from homology"/>
<keyword evidence="3" id="KW-0611">Plant defense</keyword>
<dbReference type="Pfam" id="PF23247">
    <property type="entry name" value="LRR_RPS2"/>
    <property type="match status" value="14"/>
</dbReference>
<dbReference type="Gene3D" id="3.40.50.300">
    <property type="entry name" value="P-loop containing nucleotide triphosphate hydrolases"/>
    <property type="match status" value="1"/>
</dbReference>
<comment type="similarity">
    <text evidence="1">Belongs to the disease resistance NB-LRR family.</text>
</comment>
<dbReference type="GO" id="GO:0006952">
    <property type="term" value="P:defense response"/>
    <property type="evidence" value="ECO:0007669"/>
    <property type="project" value="UniProtKB-KW"/>
</dbReference>
<dbReference type="InterPro" id="IPR002182">
    <property type="entry name" value="NB-ARC"/>
</dbReference>
<dbReference type="InterPro" id="IPR027417">
    <property type="entry name" value="P-loop_NTPase"/>
</dbReference>
<dbReference type="InterPro" id="IPR042197">
    <property type="entry name" value="Apaf_helical"/>
</dbReference>
<evidence type="ECO:0000256" key="3">
    <source>
        <dbReference type="ARBA" id="ARBA00022821"/>
    </source>
</evidence>
<keyword evidence="8" id="KW-1185">Reference proteome</keyword>
<dbReference type="Proteomes" id="UP000323000">
    <property type="component" value="Chromosome 12"/>
</dbReference>
<dbReference type="PRINTS" id="PR00364">
    <property type="entry name" value="DISEASERSIST"/>
</dbReference>
<feature type="coiled-coil region" evidence="5">
    <location>
        <begin position="1"/>
        <end position="35"/>
    </location>
</feature>
<feature type="domain" description="AAA+ ATPase" evidence="6">
    <location>
        <begin position="139"/>
        <end position="311"/>
    </location>
</feature>
<dbReference type="Gene3D" id="3.80.10.10">
    <property type="entry name" value="Ribonuclease Inhibitor"/>
    <property type="match status" value="13"/>
</dbReference>
<dbReference type="OrthoDB" id="976457at2759"/>
<protein>
    <recommendedName>
        <fullName evidence="6">AAA+ ATPase domain-containing protein</fullName>
    </recommendedName>
</protein>
<gene>
    <name evidence="7" type="ORF">EZV62_025506</name>
</gene>
<dbReference type="PANTHER" id="PTHR33463">
    <property type="entry name" value="NB-ARC DOMAIN-CONTAINING PROTEIN-RELATED"/>
    <property type="match status" value="1"/>
</dbReference>
<evidence type="ECO:0000313" key="8">
    <source>
        <dbReference type="Proteomes" id="UP000323000"/>
    </source>
</evidence>
<dbReference type="InterPro" id="IPR003593">
    <property type="entry name" value="AAA+_ATPase"/>
</dbReference>
<dbReference type="Pfam" id="PF00931">
    <property type="entry name" value="NB-ARC"/>
    <property type="match status" value="2"/>
</dbReference>
<dbReference type="InterPro" id="IPR032675">
    <property type="entry name" value="LRR_dom_sf"/>
</dbReference>
<name>A0A5C7GYH3_9ROSI</name>
<dbReference type="SUPFAM" id="SSF52058">
    <property type="entry name" value="L domain-like"/>
    <property type="match status" value="3"/>
</dbReference>
<dbReference type="Gene3D" id="1.10.8.430">
    <property type="entry name" value="Helical domain of apoptotic protease-activating factors"/>
    <property type="match status" value="1"/>
</dbReference>
<dbReference type="SUPFAM" id="SSF52540">
    <property type="entry name" value="P-loop containing nucleoside triphosphate hydrolases"/>
    <property type="match status" value="1"/>
</dbReference>
<sequence>MEELNDQVDELINVRKRMQRSVDEATRQGEEIEEDVQTWMKSVDDFIEDIANPILEYQGKAEKPRLFTGFCVNLMTRYLLSKKAAKTVKHGVKLLPEVKSVSYRRFLGRINSIYFRGYEDFPSRKSLFKNIIKALTNADTYLIGVHGMGGVGKTTLVEKVAWQAKEDKLFDVVVMAEVTEKPDIKNIQAQIADELGLKFHEESLSGRAARLRDRLRKENRVLVVLDNIWTKLDFEKIGIPFGDYEKPSAQQNEDDEKMPLEDDVRRSVQLKEDTKERNGDQKQCKILMTARSEDVLRNHMDQKHIFSVKVLSDEEACNLFEKIVGEELAKNFKRIATEIVKKCDGLPVAIATIANALKNKSDLSVWRNALDQLTRSNARNVKGMEANVYSAIELSYNFLENEEAKSLFLLCGLCKASNYNIHVNDLLRYGMGLGLFEDVYTLEAGRNRVHTLIKDLKASCLILDYDDSTLIKMHDIVHVVAVSIASTTKLMFNIQNVIGLEEVLEEKLPTDTTAVSMLYKDIPELPERLECPKLKILLLLMKDLYLQIPDAFFEEMKELKVLDLTRIHLLSVPSSLLMLTNLQTLCLKSCLLEDIAIIGELKKLKILNFSNSDIEALPGEIGQLTRLKLLDLSNCSKLKVIPSNVLSRLTRLEELYIGNSFVQWEVEGRNNASLAELKQLSRLTTLDMHVLDAQIVPQDLFLEKLERYRIFIGDVWNWFDKFETSRMLKLKLNNRINLGYGPIEILLNKAEDLYLDELEGVNNVHYELHRKDFQQLKHLHVQYGTQIQYIIKSVGLEPCNAFPILESLFLRNLINLEKICHGQLAAESFSKLRIIKVGQCDRLRRLFSFSIANNLLQLQEIEVTDCENLEEIVFRESKELVHKNESIGWIEFTQLRTLRLQCLPQLKSFYLNMLSAFSQNVLLPRLENLKLSSINIECMWFDQFPAMSSCCQTLTSLSVEKCSGNLKFLFSYSVVKSLVQLKKLEIRNCKSIEGIINTEELGGEEMVMVFPKLLSLQLQGLPKLTRFGSGQSLKFRTLTELSIKDCPNLKTFFPASAEEMNCQADMHLLFGKKVELPILAFLELFSISIQTIWHNQLHAMSRCFQSLTNIVMDGCHNLKYVFSSSTVTSFVQLKILKISDCKFLERVIVIEENRSNNLFPKLQGLYRIHLPELTSFCNFTGNSIELPFLDRLRIENCPKMCTFISNAPHTDMAASEEPEEMNSEENLLSDIQPLFDRKVGLPSLKFLQIEQMNNLTTVWHNQLSSDSCKLKFVGLQKCSKLLNVFPSNMLERLQELEELWIVDCDSLGEIFELQALNCGKTQAITATQLRKLVLCNLPSLKHVWNMDSKGLLSFKNLLSILIRGCNSLKSIFPASIAIGLLQLKELEIGNCPMVEEIIAMEEEQVEAVPRFVFPQLLSLELGELSRLKSFYPGFYISEWPVLKKLEVWGCDKVELLASEFSSLQEIHGENPNENSIQPPLFLVHKAAFPNLEELAYFILLNIAPCLVATPIELSFIFQAAFPNLEELALDWNCIVKELLNGKFLEYLCKLKALELIDASKETAICPCCFLYTLPNLEKLDVTYGFLEEIFVCEGLGCKEKHIEATSKLRQLKLFDLKDSLHLWEENSFPCKVFQNLTTLEVLECSNLQHLVPSFVSFQNLTTLEVSKCNKLLNLMAVSTAKSLVQLSKIKISECKMIEGIVTHMEDEVENPIIFSQLKYLGLHCLPSLTSFYPGNNMIEFPSLQQVIVRQCPSMEIFSQGVMSTPKLHRLQTTEANHKGYWEGSLNMTIQKMFKDMVCIHSTHFASSLHYHGYYWFTLCVFFPKKTSCLVCTTTTLPSGEVGFCGIEHLTLSEFPHLKEVWHDQSPASFFSNLKSLVMDECTDILKAISDNLLRCLNSLETLDVRNCDLLQEVFDLEELNADRHLEVLSKLSEFSLVDLPRLQHIWKKNHPQVLGFRNLKLMKVDNCRSLKYIFSPSVAFGFVQLQELEIKNCAIVEAIIVIEEERISNTLFPNLNRVVLDDLPKLTSVCNLAGNSIKLPSLAELLIQNCLNMQMFNSNTTGADVAASNVQPNVQPFFDDKVGLPCLKFLRIKQMDNLTKIWDNQLTMDSSLALENLSLIGCNKLLNVFPSSMLGRLQKLKELLVSECDSLEVIFEELTKKDVEGVPRFVFPQLTYLELVHLPRLKRFYPGLYISKWPMLKKLRVWRCDEEMILTSDPSLQEIRAGENQSMFLVYKAAFPNLEELSLDWNCIVKEMLKRNFSKYSRKLKVLELIDVSKETAICPYCFLYTLPNLEKLEVTCGLLKEMFVCGCKEKHVEAPSKLRQLTLFNLKDSLHKWEENPLPCKVFQNLATLELSECGNLQQLVPSFVSFQNLTTLEVTKCNGLLNLMTVSTAKSLVQLSKMNISECKMLEGIITHVGDDVETPIIFSQLKYLVLHCLPSLTSFYSGNHTIEFPSLQQAIVRQCPSMKIFSHSVLSTPRLHRLKITEEVDHKGSWEGSLNMTIKKLFQGMVGFCGIEYLTLSEFPHLKEVWDDQFPARFFSNLKSLVMDECTNILKAISGNLLQCLNSLETLDVRSCDLLQEVFDLEELSADGHLEVLSKLSEFSLVDLPRLQHIWKKNHPQVLGFRNLKLMRVDKCSSLKYVFTTSVAMVLEQLKQLKIKNCVMVEAIIVIKEEGIGNTLFPNLKRLGIKDLPKLTGFCNLAGNSIKLPSLAELQIQNCPNMQTFNSNFTSAGISASNENLLTNIQPFFDEKVGLPKLKFLRIDKMDKLRKIWHDDQLMSTSFCELEYFKVVNCNKLLNVFPYNMFGRLGRLEKLWISKCDSLEEIFDLQAFSSGKSQAIAATQLRELVLHYLPNLKHVWNMESQCLLSFQNLLYLEVEGLDSLKSVFPASIAKCPLQLEELRINKCCMVEEIVSKEEVNEVLPTFEFPKLTLLELCKLSRLKIFYPELYISKWPVLKKLLLCKCDEVTVLASEFQENNNGESQNETPIRQPMFLTDQVAFPNLKKLYLFELSQLLHLWKENSQNSSVFEKLTSLDVSDCDNLKTLVPSWMSLQSLTTLEVWRCNGLMNLMTLSTAKTLVQLAKMDIFECKMLEEIIGDDQGDEGKDGIVLNQLKILKLDSLPSLTSFCIGNFTIEFPSLEQVRVIECLNMKTFSGGILRTPKLQRLQLTEKEDGTCQEVDLNITIQERVYCCY</sequence>
<organism evidence="7 8">
    <name type="scientific">Acer yangbiense</name>
    <dbReference type="NCBI Taxonomy" id="1000413"/>
    <lineage>
        <taxon>Eukaryota</taxon>
        <taxon>Viridiplantae</taxon>
        <taxon>Streptophyta</taxon>
        <taxon>Embryophyta</taxon>
        <taxon>Tracheophyta</taxon>
        <taxon>Spermatophyta</taxon>
        <taxon>Magnoliopsida</taxon>
        <taxon>eudicotyledons</taxon>
        <taxon>Gunneridae</taxon>
        <taxon>Pentapetalae</taxon>
        <taxon>rosids</taxon>
        <taxon>malvids</taxon>
        <taxon>Sapindales</taxon>
        <taxon>Sapindaceae</taxon>
        <taxon>Hippocastanoideae</taxon>
        <taxon>Acereae</taxon>
        <taxon>Acer</taxon>
    </lineage>
</organism>
<dbReference type="EMBL" id="VAHF01000012">
    <property type="protein sequence ID" value="TXG49631.1"/>
    <property type="molecule type" value="Genomic_DNA"/>
</dbReference>
<evidence type="ECO:0000256" key="5">
    <source>
        <dbReference type="SAM" id="Coils"/>
    </source>
</evidence>
<evidence type="ECO:0000256" key="2">
    <source>
        <dbReference type="ARBA" id="ARBA00022741"/>
    </source>
</evidence>
<evidence type="ECO:0000256" key="1">
    <source>
        <dbReference type="ARBA" id="ARBA00008894"/>
    </source>
</evidence>
<evidence type="ECO:0000259" key="6">
    <source>
        <dbReference type="SMART" id="SM00382"/>
    </source>
</evidence>
<reference evidence="8" key="1">
    <citation type="journal article" date="2019" name="Gigascience">
        <title>De novo genome assembly of the endangered Acer yangbiense, a plant species with extremely small populations endemic to Yunnan Province, China.</title>
        <authorList>
            <person name="Yang J."/>
            <person name="Wariss H.M."/>
            <person name="Tao L."/>
            <person name="Zhang R."/>
            <person name="Yun Q."/>
            <person name="Hollingsworth P."/>
            <person name="Dao Z."/>
            <person name="Luo G."/>
            <person name="Guo H."/>
            <person name="Ma Y."/>
            <person name="Sun W."/>
        </authorList>
    </citation>
    <scope>NUCLEOTIDE SEQUENCE [LARGE SCALE GENOMIC DNA]</scope>
    <source>
        <strain evidence="8">cv. Malutang</strain>
    </source>
</reference>
<dbReference type="PANTHER" id="PTHR33463:SF203">
    <property type="entry name" value="AAA+ ATPASE DOMAIN-CONTAINING PROTEIN"/>
    <property type="match status" value="1"/>
</dbReference>
<dbReference type="SUPFAM" id="SSF52047">
    <property type="entry name" value="RNI-like"/>
    <property type="match status" value="6"/>
</dbReference>
<dbReference type="SMART" id="SM00382">
    <property type="entry name" value="AAA"/>
    <property type="match status" value="1"/>
</dbReference>
<dbReference type="GO" id="GO:0005524">
    <property type="term" value="F:ATP binding"/>
    <property type="evidence" value="ECO:0007669"/>
    <property type="project" value="UniProtKB-KW"/>
</dbReference>
<accession>A0A5C7GYH3</accession>
<keyword evidence="4" id="KW-0067">ATP-binding</keyword>